<gene>
    <name evidence="5" type="ORF">LCGC14_2732230</name>
</gene>
<dbReference type="CDD" id="cd06572">
    <property type="entry name" value="Histidinol_dh"/>
    <property type="match status" value="1"/>
</dbReference>
<keyword evidence="3" id="KW-0862">Zinc</keyword>
<organism evidence="5">
    <name type="scientific">marine sediment metagenome</name>
    <dbReference type="NCBI Taxonomy" id="412755"/>
    <lineage>
        <taxon>unclassified sequences</taxon>
        <taxon>metagenomes</taxon>
        <taxon>ecological metagenomes</taxon>
    </lineage>
</organism>
<dbReference type="GO" id="GO:0000105">
    <property type="term" value="P:L-histidine biosynthetic process"/>
    <property type="evidence" value="ECO:0007669"/>
    <property type="project" value="TreeGrafter"/>
</dbReference>
<feature type="non-terminal residue" evidence="5">
    <location>
        <position position="1"/>
    </location>
</feature>
<dbReference type="PANTHER" id="PTHR21256">
    <property type="entry name" value="HISTIDINOL DEHYDROGENASE HDH"/>
    <property type="match status" value="1"/>
</dbReference>
<dbReference type="NCBIfam" id="TIGR00069">
    <property type="entry name" value="hisD"/>
    <property type="match status" value="1"/>
</dbReference>
<dbReference type="PRINTS" id="PR00083">
    <property type="entry name" value="HOLDHDRGNASE"/>
</dbReference>
<dbReference type="InterPro" id="IPR016161">
    <property type="entry name" value="Ald_DH/histidinol_DH"/>
</dbReference>
<evidence type="ECO:0008006" key="6">
    <source>
        <dbReference type="Google" id="ProtNLM"/>
    </source>
</evidence>
<dbReference type="GO" id="GO:0046872">
    <property type="term" value="F:metal ion binding"/>
    <property type="evidence" value="ECO:0007669"/>
    <property type="project" value="UniProtKB-KW"/>
</dbReference>
<dbReference type="FunFam" id="3.40.50.1980:FF:000001">
    <property type="entry name" value="Histidinol dehydrogenase"/>
    <property type="match status" value="1"/>
</dbReference>
<evidence type="ECO:0000256" key="2">
    <source>
        <dbReference type="ARBA" id="ARBA00022723"/>
    </source>
</evidence>
<dbReference type="EMBL" id="LAZR01049488">
    <property type="protein sequence ID" value="KKK89523.1"/>
    <property type="molecule type" value="Genomic_DNA"/>
</dbReference>
<keyword evidence="2" id="KW-0479">Metal-binding</keyword>
<evidence type="ECO:0000256" key="4">
    <source>
        <dbReference type="ARBA" id="ARBA00023002"/>
    </source>
</evidence>
<comment type="caution">
    <text evidence="5">The sequence shown here is derived from an EMBL/GenBank/DDBJ whole genome shotgun (WGS) entry which is preliminary data.</text>
</comment>
<keyword evidence="4" id="KW-0560">Oxidoreductase</keyword>
<dbReference type="AlphaFoldDB" id="A0A0F8Z6Z3"/>
<dbReference type="PROSITE" id="PS00611">
    <property type="entry name" value="HISOL_DEHYDROGENASE"/>
    <property type="match status" value="1"/>
</dbReference>
<dbReference type="GO" id="GO:0004399">
    <property type="term" value="F:histidinol dehydrogenase activity"/>
    <property type="evidence" value="ECO:0007669"/>
    <property type="project" value="UniProtKB-ARBA"/>
</dbReference>
<accession>A0A0F8Z6Z3</accession>
<evidence type="ECO:0000313" key="5">
    <source>
        <dbReference type="EMBL" id="KKK89523.1"/>
    </source>
</evidence>
<proteinExistence type="predicted"/>
<dbReference type="InterPro" id="IPR001692">
    <property type="entry name" value="Histidinol_DH_CS"/>
</dbReference>
<dbReference type="GO" id="GO:0005829">
    <property type="term" value="C:cytosol"/>
    <property type="evidence" value="ECO:0007669"/>
    <property type="project" value="TreeGrafter"/>
</dbReference>
<dbReference type="Gene3D" id="3.40.50.1980">
    <property type="entry name" value="Nitrogenase molybdenum iron protein domain"/>
    <property type="match status" value="2"/>
</dbReference>
<evidence type="ECO:0000256" key="1">
    <source>
        <dbReference type="ARBA" id="ARBA00001947"/>
    </source>
</evidence>
<dbReference type="InterPro" id="IPR012131">
    <property type="entry name" value="Hstdl_DH"/>
</dbReference>
<name>A0A0F8Z6Z3_9ZZZZ</name>
<protein>
    <recommendedName>
        <fullName evidence="6">Histidinol dehydrogenase</fullName>
    </recommendedName>
</protein>
<comment type="cofactor">
    <cofactor evidence="1">
        <name>Zn(2+)</name>
        <dbReference type="ChEBI" id="CHEBI:29105"/>
    </cofactor>
</comment>
<evidence type="ECO:0000256" key="3">
    <source>
        <dbReference type="ARBA" id="ARBA00022833"/>
    </source>
</evidence>
<reference evidence="5" key="1">
    <citation type="journal article" date="2015" name="Nature">
        <title>Complex archaea that bridge the gap between prokaryotes and eukaryotes.</title>
        <authorList>
            <person name="Spang A."/>
            <person name="Saw J.H."/>
            <person name="Jorgensen S.L."/>
            <person name="Zaremba-Niedzwiedzka K."/>
            <person name="Martijn J."/>
            <person name="Lind A.E."/>
            <person name="van Eijk R."/>
            <person name="Schleper C."/>
            <person name="Guy L."/>
            <person name="Ettema T.J."/>
        </authorList>
    </citation>
    <scope>NUCLEOTIDE SEQUENCE</scope>
</reference>
<sequence>AKVAGVKKIVVVSPPCKDGTISPERLVACKESYVDEIYKIGGVHAIAALTFGTETIPKVDKIVGPGNIFVTLAKREAFGYVGIDILAGPSEVLIITDDTANYAYVASDLLSQAEHAPGVSILVTCSEELANKVINETSSQLSKLPRGNLIKESLDKFGVIIITRDLDEAIDISNTLAPEHLQVVVKNEEEVLPKIKHAGAIFTGSFTPVAVGDYVAGPSHVLPTGGTARFFSGLSVNDFLKRTSVITYSEDVLRSAAKDIITIAEAEGLEAHAQSVRIRVDK</sequence>
<dbReference type="SUPFAM" id="SSF53720">
    <property type="entry name" value="ALDH-like"/>
    <property type="match status" value="1"/>
</dbReference>
<dbReference type="GO" id="GO:0051287">
    <property type="term" value="F:NAD binding"/>
    <property type="evidence" value="ECO:0007669"/>
    <property type="project" value="InterPro"/>
</dbReference>
<dbReference type="Pfam" id="PF00815">
    <property type="entry name" value="Histidinol_dh"/>
    <property type="match status" value="1"/>
</dbReference>
<dbReference type="Gene3D" id="1.20.5.1300">
    <property type="match status" value="1"/>
</dbReference>
<dbReference type="PANTHER" id="PTHR21256:SF2">
    <property type="entry name" value="HISTIDINE BIOSYNTHESIS TRIFUNCTIONAL PROTEIN"/>
    <property type="match status" value="1"/>
</dbReference>